<name>A0A816DKM1_ADIRI</name>
<evidence type="ECO:0000313" key="2">
    <source>
        <dbReference type="Proteomes" id="UP000663828"/>
    </source>
</evidence>
<proteinExistence type="predicted"/>
<evidence type="ECO:0000313" key="1">
    <source>
        <dbReference type="EMBL" id="CAF1635444.1"/>
    </source>
</evidence>
<dbReference type="Proteomes" id="UP000663828">
    <property type="component" value="Unassembled WGS sequence"/>
</dbReference>
<protein>
    <submittedName>
        <fullName evidence="1">Uncharacterized protein</fullName>
    </submittedName>
</protein>
<organism evidence="1 2">
    <name type="scientific">Adineta ricciae</name>
    <name type="common">Rotifer</name>
    <dbReference type="NCBI Taxonomy" id="249248"/>
    <lineage>
        <taxon>Eukaryota</taxon>
        <taxon>Metazoa</taxon>
        <taxon>Spiralia</taxon>
        <taxon>Gnathifera</taxon>
        <taxon>Rotifera</taxon>
        <taxon>Eurotatoria</taxon>
        <taxon>Bdelloidea</taxon>
        <taxon>Adinetida</taxon>
        <taxon>Adinetidae</taxon>
        <taxon>Adineta</taxon>
    </lineage>
</organism>
<dbReference type="Gene3D" id="3.75.10.10">
    <property type="entry name" value="L-arginine/glycine Amidinotransferase, Chain A"/>
    <property type="match status" value="1"/>
</dbReference>
<dbReference type="AlphaFoldDB" id="A0A816DKM1"/>
<keyword evidence="2" id="KW-1185">Reference proteome</keyword>
<sequence length="153" mass="17735">MSGESCLINSWTEWGQLELVCVGNARGMCYPDDEYAFPWHEVTNDQMRRYVTSFVGYRPTSRIELAQEQLDNLSNILQSEMVQVKTIEEMDEDINVLLKRKRTCLEKSSMDEKVLCKQKVEVCRSPADGKQFDQPIQTPFFRSHFQSGLACPR</sequence>
<accession>A0A816DKM1</accession>
<gene>
    <name evidence="1" type="ORF">XAT740_LOCUS52387</name>
</gene>
<dbReference type="EMBL" id="CAJNOR010008622">
    <property type="protein sequence ID" value="CAF1635444.1"/>
    <property type="molecule type" value="Genomic_DNA"/>
</dbReference>
<dbReference type="SUPFAM" id="SSF55909">
    <property type="entry name" value="Pentein"/>
    <property type="match status" value="1"/>
</dbReference>
<reference evidence="1" key="1">
    <citation type="submission" date="2021-02" db="EMBL/GenBank/DDBJ databases">
        <authorList>
            <person name="Nowell W R."/>
        </authorList>
    </citation>
    <scope>NUCLEOTIDE SEQUENCE</scope>
</reference>
<comment type="caution">
    <text evidence="1">The sequence shown here is derived from an EMBL/GenBank/DDBJ whole genome shotgun (WGS) entry which is preliminary data.</text>
</comment>
<feature type="non-terminal residue" evidence="1">
    <location>
        <position position="153"/>
    </location>
</feature>